<dbReference type="RefSeq" id="WP_179808983.1">
    <property type="nucleotide sequence ID" value="NZ_JACCHL010000001.1"/>
</dbReference>
<dbReference type="AlphaFoldDB" id="A0A7Z0BGQ4"/>
<name>A0A7Z0BGQ4_9ACTN</name>
<keyword evidence="2" id="KW-0808">Transferase</keyword>
<dbReference type="GO" id="GO:0016747">
    <property type="term" value="F:acyltransferase activity, transferring groups other than amino-acyl groups"/>
    <property type="evidence" value="ECO:0007669"/>
    <property type="project" value="InterPro"/>
</dbReference>
<proteinExistence type="predicted"/>
<feature type="domain" description="N-acetyltransferase" evidence="1">
    <location>
        <begin position="3"/>
        <end position="160"/>
    </location>
</feature>
<dbReference type="SUPFAM" id="SSF55729">
    <property type="entry name" value="Acyl-CoA N-acyltransferases (Nat)"/>
    <property type="match status" value="2"/>
</dbReference>
<evidence type="ECO:0000313" key="2">
    <source>
        <dbReference type="EMBL" id="NYH50793.1"/>
    </source>
</evidence>
<evidence type="ECO:0000313" key="3">
    <source>
        <dbReference type="Proteomes" id="UP000584931"/>
    </source>
</evidence>
<dbReference type="EMBL" id="JACCHL010000001">
    <property type="protein sequence ID" value="NYH50793.1"/>
    <property type="molecule type" value="Genomic_DNA"/>
</dbReference>
<organism evidence="2 3">
    <name type="scientific">Nocardiopsis sinuspersici</name>
    <dbReference type="NCBI Taxonomy" id="501010"/>
    <lineage>
        <taxon>Bacteria</taxon>
        <taxon>Bacillati</taxon>
        <taxon>Actinomycetota</taxon>
        <taxon>Actinomycetes</taxon>
        <taxon>Streptosporangiales</taxon>
        <taxon>Nocardiopsidaceae</taxon>
        <taxon>Nocardiopsis</taxon>
    </lineage>
</organism>
<dbReference type="Proteomes" id="UP000584931">
    <property type="component" value="Unassembled WGS sequence"/>
</dbReference>
<evidence type="ECO:0000259" key="1">
    <source>
        <dbReference type="PROSITE" id="PS51186"/>
    </source>
</evidence>
<sequence length="311" mass="33771">MAIEILPMGRADVPRVLPLLRAVHPCRVLTEDAVRWRLDNPSPGSRETSLLAVEDGAVVGFLRSVLRCGGEGPRGGRSFLASVAASHRGTDVGARLLEASECDLLEGGAEVLRAEAADEAVQAGGDEFRRTLLDHGYALEGTHHILGLDLSALPEAPPAPEGVELRPFTDYADDPREVYWIDRLTTLDEPGADPWFPSYEDWRTNVWGHPLTDLDLCLLVLADGVPAALTCYASDGGTRLESSMTGTLRRHRGRGLAGYAKAVALHRARERGLTHAYTGNHEDNAPMLAVNERLGYTLVGIHTDHVKRLRA</sequence>
<comment type="caution">
    <text evidence="2">The sequence shown here is derived from an EMBL/GenBank/DDBJ whole genome shotgun (WGS) entry which is preliminary data.</text>
</comment>
<dbReference type="PROSITE" id="PS51186">
    <property type="entry name" value="GNAT"/>
    <property type="match status" value="2"/>
</dbReference>
<dbReference type="Gene3D" id="3.40.630.30">
    <property type="match status" value="1"/>
</dbReference>
<dbReference type="InterPro" id="IPR016181">
    <property type="entry name" value="Acyl_CoA_acyltransferase"/>
</dbReference>
<dbReference type="InterPro" id="IPR000182">
    <property type="entry name" value="GNAT_dom"/>
</dbReference>
<protein>
    <submittedName>
        <fullName evidence="2">GNAT superfamily N-acetyltransferase</fullName>
    </submittedName>
</protein>
<gene>
    <name evidence="2" type="ORF">HNR06_000382</name>
</gene>
<reference evidence="2 3" key="1">
    <citation type="submission" date="2020-07" db="EMBL/GenBank/DDBJ databases">
        <title>Sequencing the genomes of 1000 actinobacteria strains.</title>
        <authorList>
            <person name="Klenk H.-P."/>
        </authorList>
    </citation>
    <scope>NUCLEOTIDE SEQUENCE [LARGE SCALE GENOMIC DNA]</scope>
    <source>
        <strain evidence="2 3">DSM 45278</strain>
    </source>
</reference>
<feature type="domain" description="N-acetyltransferase" evidence="1">
    <location>
        <begin position="163"/>
        <end position="311"/>
    </location>
</feature>
<dbReference type="Pfam" id="PF00583">
    <property type="entry name" value="Acetyltransf_1"/>
    <property type="match status" value="1"/>
</dbReference>
<accession>A0A7Z0BGQ4</accession>